<evidence type="ECO:0000313" key="2">
    <source>
        <dbReference type="Ensembl" id="ENSMFAP00000048261.1"/>
    </source>
</evidence>
<feature type="region of interest" description="Disordered" evidence="1">
    <location>
        <begin position="1"/>
        <end position="24"/>
    </location>
</feature>
<reference evidence="2 3" key="1">
    <citation type="submission" date="2013-03" db="EMBL/GenBank/DDBJ databases">
        <authorList>
            <person name="Warren W."/>
            <person name="Wilson R.K."/>
        </authorList>
    </citation>
    <scope>NUCLEOTIDE SEQUENCE</scope>
</reference>
<protein>
    <submittedName>
        <fullName evidence="2">Uncharacterized protein</fullName>
    </submittedName>
</protein>
<dbReference type="Ensembl" id="ENSMFAT00000099126.1">
    <property type="protein sequence ID" value="ENSMFAP00000048261.1"/>
    <property type="gene ID" value="ENSMFAG00000060415.1"/>
</dbReference>
<reference evidence="2" key="3">
    <citation type="submission" date="2025-09" db="UniProtKB">
        <authorList>
            <consortium name="Ensembl"/>
        </authorList>
    </citation>
    <scope>IDENTIFICATION</scope>
</reference>
<sequence length="76" mass="7796">MAYSILDLLGSSDSPTSASQAAGTTGTQHQAQLVFLTFVDMRSLHVAQVGLKFLGSSNPPISASQSAGIIGMSHCT</sequence>
<dbReference type="PRINTS" id="PR02045">
    <property type="entry name" value="F138DOMAIN"/>
</dbReference>
<dbReference type="GeneTree" id="ENSGT00940000166143"/>
<dbReference type="Proteomes" id="UP000233100">
    <property type="component" value="Chromosome 4"/>
</dbReference>
<organism evidence="2 3">
    <name type="scientific">Macaca fascicularis</name>
    <name type="common">Crab-eating macaque</name>
    <name type="synonym">Cynomolgus monkey</name>
    <dbReference type="NCBI Taxonomy" id="9541"/>
    <lineage>
        <taxon>Eukaryota</taxon>
        <taxon>Metazoa</taxon>
        <taxon>Chordata</taxon>
        <taxon>Craniata</taxon>
        <taxon>Vertebrata</taxon>
        <taxon>Euteleostomi</taxon>
        <taxon>Mammalia</taxon>
        <taxon>Eutheria</taxon>
        <taxon>Euarchontoglires</taxon>
        <taxon>Primates</taxon>
        <taxon>Haplorrhini</taxon>
        <taxon>Catarrhini</taxon>
        <taxon>Cercopithecidae</taxon>
        <taxon>Cercopithecinae</taxon>
        <taxon>Macaca</taxon>
    </lineage>
</organism>
<evidence type="ECO:0000256" key="1">
    <source>
        <dbReference type="SAM" id="MobiDB-lite"/>
    </source>
</evidence>
<evidence type="ECO:0000313" key="3">
    <source>
        <dbReference type="Proteomes" id="UP000233100"/>
    </source>
</evidence>
<dbReference type="PANTHER" id="PTHR12138:SF154">
    <property type="entry name" value="PROTEIN-SERINE_THREONINE PHOSPHATASE"/>
    <property type="match status" value="1"/>
</dbReference>
<reference evidence="2" key="2">
    <citation type="submission" date="2025-08" db="UniProtKB">
        <authorList>
            <consortium name="Ensembl"/>
        </authorList>
    </citation>
    <scope>IDENTIFICATION</scope>
</reference>
<accession>A0A7N9C9B8</accession>
<proteinExistence type="predicted"/>
<dbReference type="PANTHER" id="PTHR12138">
    <property type="entry name" value="PRIMATE-EXPANDED PROTEIN FAMILY"/>
    <property type="match status" value="1"/>
</dbReference>
<name>A0A7N9C9B8_MACFA</name>
<keyword evidence="3" id="KW-1185">Reference proteome</keyword>
<dbReference type="AlphaFoldDB" id="A0A7N9C9B8"/>